<comment type="catalytic activity">
    <reaction evidence="6 7">
        <text>carbamoyl phosphate + L-ornithine = L-citrulline + phosphate + H(+)</text>
        <dbReference type="Rhea" id="RHEA:19513"/>
        <dbReference type="ChEBI" id="CHEBI:15378"/>
        <dbReference type="ChEBI" id="CHEBI:43474"/>
        <dbReference type="ChEBI" id="CHEBI:46911"/>
        <dbReference type="ChEBI" id="CHEBI:57743"/>
        <dbReference type="ChEBI" id="CHEBI:58228"/>
        <dbReference type="EC" id="2.1.3.3"/>
    </reaction>
</comment>
<dbReference type="EC" id="2.1.3.3" evidence="4 7"/>
<feature type="binding site" evidence="7">
    <location>
        <position position="298"/>
    </location>
    <ligand>
        <name>carbamoyl phosphate</name>
        <dbReference type="ChEBI" id="CHEBI:58228"/>
    </ligand>
</feature>
<dbReference type="Gene3D" id="3.40.50.1370">
    <property type="entry name" value="Aspartate/ornithine carbamoyltransferase"/>
    <property type="match status" value="2"/>
</dbReference>
<evidence type="ECO:0000259" key="8">
    <source>
        <dbReference type="Pfam" id="PF00185"/>
    </source>
</evidence>
<proteinExistence type="inferred from homology"/>
<feature type="binding site" evidence="7">
    <location>
        <position position="231"/>
    </location>
    <ligand>
        <name>L-ornithine</name>
        <dbReference type="ChEBI" id="CHEBI:46911"/>
    </ligand>
</feature>
<dbReference type="PANTHER" id="PTHR45753:SF3">
    <property type="entry name" value="ORNITHINE TRANSCARBAMYLASE, MITOCHONDRIAL"/>
    <property type="match status" value="1"/>
</dbReference>
<name>A0A6M4ATW8_9SPHN</name>
<dbReference type="Pfam" id="PF00185">
    <property type="entry name" value="OTCace"/>
    <property type="match status" value="1"/>
</dbReference>
<evidence type="ECO:0000256" key="5">
    <source>
        <dbReference type="ARBA" id="ARBA00022679"/>
    </source>
</evidence>
<dbReference type="GO" id="GO:0016597">
    <property type="term" value="F:amino acid binding"/>
    <property type="evidence" value="ECO:0007669"/>
    <property type="project" value="InterPro"/>
</dbReference>
<reference evidence="10 11" key="1">
    <citation type="submission" date="2020-01" db="EMBL/GenBank/DDBJ databases">
        <title>Sphingomonas sp. strain CSW-10.</title>
        <authorList>
            <person name="Chen W.-M."/>
        </authorList>
    </citation>
    <scope>NUCLEOTIDE SEQUENCE [LARGE SCALE GENOMIC DNA]</scope>
    <source>
        <strain evidence="10 11">CSW-10</strain>
    </source>
</reference>
<dbReference type="InterPro" id="IPR036901">
    <property type="entry name" value="Asp/Orn_carbamoylTrfase_sf"/>
</dbReference>
<evidence type="ECO:0000259" key="9">
    <source>
        <dbReference type="Pfam" id="PF02729"/>
    </source>
</evidence>
<comment type="similarity">
    <text evidence="3 7">Belongs to the aspartate/ornithine carbamoyltransferase superfamily. OTCase family.</text>
</comment>
<dbReference type="InterPro" id="IPR024904">
    <property type="entry name" value="OTCase_ArgI"/>
</dbReference>
<dbReference type="PROSITE" id="PS00097">
    <property type="entry name" value="CARBAMOYLTRANSFERASE"/>
    <property type="match status" value="1"/>
</dbReference>
<evidence type="ECO:0000256" key="6">
    <source>
        <dbReference type="ARBA" id="ARBA00048772"/>
    </source>
</evidence>
<dbReference type="RefSeq" id="WP_169945855.1">
    <property type="nucleotide sequence ID" value="NZ_CP053015.1"/>
</dbReference>
<dbReference type="AlphaFoldDB" id="A0A6M4ATW8"/>
<dbReference type="GO" id="GO:0019240">
    <property type="term" value="P:citrulline biosynthetic process"/>
    <property type="evidence" value="ECO:0007669"/>
    <property type="project" value="TreeGrafter"/>
</dbReference>
<keyword evidence="7" id="KW-0963">Cytoplasm</keyword>
<feature type="binding site" evidence="7">
    <location>
        <begin position="140"/>
        <end position="143"/>
    </location>
    <ligand>
        <name>carbamoyl phosphate</name>
        <dbReference type="ChEBI" id="CHEBI:58228"/>
    </ligand>
</feature>
<dbReference type="HAMAP" id="MF_01109">
    <property type="entry name" value="OTCase"/>
    <property type="match status" value="1"/>
</dbReference>
<dbReference type="NCBIfam" id="NF001986">
    <property type="entry name" value="PRK00779.1"/>
    <property type="match status" value="1"/>
</dbReference>
<evidence type="ECO:0000256" key="4">
    <source>
        <dbReference type="ARBA" id="ARBA00013007"/>
    </source>
</evidence>
<dbReference type="PANTHER" id="PTHR45753">
    <property type="entry name" value="ORNITHINE CARBAMOYLTRANSFERASE, MITOCHONDRIAL"/>
    <property type="match status" value="1"/>
</dbReference>
<feature type="domain" description="Aspartate/ornithine carbamoyltransferase Asp/Orn-binding" evidence="8">
    <location>
        <begin position="160"/>
        <end position="308"/>
    </location>
</feature>
<dbReference type="GO" id="GO:0042450">
    <property type="term" value="P:L-arginine biosynthetic process via ornithine"/>
    <property type="evidence" value="ECO:0007669"/>
    <property type="project" value="UniProtKB-UniRule"/>
</dbReference>
<comment type="function">
    <text evidence="1">Reversibly catalyzes the transfer of the carbamoyl group from carbamoyl phosphate (CP) to the N(epsilon) atom of ornithine (ORN) to produce L-citrulline.</text>
</comment>
<dbReference type="Pfam" id="PF02729">
    <property type="entry name" value="OTCace_N"/>
    <property type="match status" value="1"/>
</dbReference>
<organism evidence="10 11">
    <name type="scientific">Sphingomonas lacunae</name>
    <dbReference type="NCBI Taxonomy" id="2698828"/>
    <lineage>
        <taxon>Bacteria</taxon>
        <taxon>Pseudomonadati</taxon>
        <taxon>Pseudomonadota</taxon>
        <taxon>Alphaproteobacteria</taxon>
        <taxon>Sphingomonadales</taxon>
        <taxon>Sphingomonadaceae</taxon>
        <taxon>Sphingomonas</taxon>
    </lineage>
</organism>
<dbReference type="KEGG" id="slan:GV829_08685"/>
<dbReference type="InterPro" id="IPR006132">
    <property type="entry name" value="Asp/Orn_carbamoyltranf_P-bd"/>
</dbReference>
<feature type="binding site" evidence="7">
    <location>
        <begin position="270"/>
        <end position="271"/>
    </location>
    <ligand>
        <name>carbamoyl phosphate</name>
        <dbReference type="ChEBI" id="CHEBI:58228"/>
    </ligand>
</feature>
<sequence length="314" mass="33438">MTRNFLNLSDAGGDAIAAMIADAIDRKAARRNADGSAWPKGRVDADAPLAGHVLGMVFEKNSTRTRVSFDMAIRQLGGSAIILDAGTSQLGRGETVADTARVLSRYVDILMVRTDDHAKVEEMAHHASVPVINGLTDLSHPCQIMADLLTLIEHGHALPGMTVAWLGDGNNVLNSIIEAAGLMKFNVRMAVPQGYESDAAFIEQARAAGASVTLHRDAMEAVAGANVVVTDTWVSMGQDHAHNKIAAMMPYQVNDALMAAADPGAHFLHCLPAHRGEEATDSVLDGAQSLIWDEAENRLHAQKSVLLWALGKLG</sequence>
<dbReference type="PRINTS" id="PR00100">
    <property type="entry name" value="AOTCASE"/>
</dbReference>
<evidence type="ECO:0000256" key="1">
    <source>
        <dbReference type="ARBA" id="ARBA00003822"/>
    </source>
</evidence>
<feature type="binding site" evidence="7">
    <location>
        <position position="89"/>
    </location>
    <ligand>
        <name>carbamoyl phosphate</name>
        <dbReference type="ChEBI" id="CHEBI:58228"/>
    </ligand>
</feature>
<dbReference type="PRINTS" id="PR00102">
    <property type="entry name" value="OTCASE"/>
</dbReference>
<dbReference type="GO" id="GO:0005737">
    <property type="term" value="C:cytoplasm"/>
    <property type="evidence" value="ECO:0007669"/>
    <property type="project" value="UniProtKB-SubCell"/>
</dbReference>
<dbReference type="FunFam" id="3.40.50.1370:FF:000008">
    <property type="entry name" value="Ornithine carbamoyltransferase"/>
    <property type="match status" value="1"/>
</dbReference>
<feature type="binding site" evidence="7">
    <location>
        <begin position="235"/>
        <end position="236"/>
    </location>
    <ligand>
        <name>L-ornithine</name>
        <dbReference type="ChEBI" id="CHEBI:46911"/>
    </ligand>
</feature>
<dbReference type="InterPro" id="IPR006130">
    <property type="entry name" value="Asp/Orn_carbamoylTrfase"/>
</dbReference>
<keyword evidence="5 7" id="KW-0808">Transferase</keyword>
<keyword evidence="11" id="KW-1185">Reference proteome</keyword>
<feature type="binding site" evidence="7">
    <location>
        <position position="113"/>
    </location>
    <ligand>
        <name>carbamoyl phosphate</name>
        <dbReference type="ChEBI" id="CHEBI:58228"/>
    </ligand>
</feature>
<feature type="binding site" evidence="7">
    <location>
        <begin position="62"/>
        <end position="65"/>
    </location>
    <ligand>
        <name>carbamoyl phosphate</name>
        <dbReference type="ChEBI" id="CHEBI:58228"/>
    </ligand>
</feature>
<feature type="domain" description="Aspartate/ornithine carbamoyltransferase carbamoyl-P binding" evidence="9">
    <location>
        <begin position="3"/>
        <end position="153"/>
    </location>
</feature>
<dbReference type="InterPro" id="IPR006131">
    <property type="entry name" value="Asp_carbamoyltransf_Asp/Orn-bd"/>
</dbReference>
<dbReference type="InterPro" id="IPR002292">
    <property type="entry name" value="Orn/put_carbamltrans"/>
</dbReference>
<evidence type="ECO:0000256" key="2">
    <source>
        <dbReference type="ARBA" id="ARBA00004975"/>
    </source>
</evidence>
<evidence type="ECO:0000256" key="7">
    <source>
        <dbReference type="HAMAP-Rule" id="MF_01109"/>
    </source>
</evidence>
<evidence type="ECO:0000313" key="11">
    <source>
        <dbReference type="Proteomes" id="UP000503018"/>
    </source>
</evidence>
<gene>
    <name evidence="10" type="primary">argF</name>
    <name evidence="10" type="ORF">GV829_08685</name>
</gene>
<comment type="subcellular location">
    <subcellularLocation>
        <location evidence="7">Cytoplasm</location>
    </subcellularLocation>
</comment>
<dbReference type="NCBIfam" id="TIGR00658">
    <property type="entry name" value="orni_carb_tr"/>
    <property type="match status" value="1"/>
</dbReference>
<accession>A0A6M4ATW8</accession>
<dbReference type="SUPFAM" id="SSF53671">
    <property type="entry name" value="Aspartate/ornithine carbamoyltransferase"/>
    <property type="match status" value="1"/>
</dbReference>
<dbReference type="GO" id="GO:0004585">
    <property type="term" value="F:ornithine carbamoyltransferase activity"/>
    <property type="evidence" value="ECO:0007669"/>
    <property type="project" value="UniProtKB-UniRule"/>
</dbReference>
<dbReference type="Proteomes" id="UP000503018">
    <property type="component" value="Chromosome"/>
</dbReference>
<comment type="pathway">
    <text evidence="2">Amino-acid biosynthesis; L-arginine biosynthesis; L-arginine from L-ornithine and carbamoyl phosphate: step 1/3.</text>
</comment>
<protein>
    <recommendedName>
        <fullName evidence="4 7">Ornithine carbamoyltransferase</fullName>
        <shortName evidence="7">OTCase</shortName>
        <ecNumber evidence="4 7">2.1.3.3</ecNumber>
    </recommendedName>
</protein>
<dbReference type="EMBL" id="CP053015">
    <property type="protein sequence ID" value="QJQ32515.1"/>
    <property type="molecule type" value="Genomic_DNA"/>
</dbReference>
<feature type="binding site" evidence="7">
    <location>
        <position position="171"/>
    </location>
    <ligand>
        <name>L-ornithine</name>
        <dbReference type="ChEBI" id="CHEBI:46911"/>
    </ligand>
</feature>
<evidence type="ECO:0000313" key="10">
    <source>
        <dbReference type="EMBL" id="QJQ32515.1"/>
    </source>
</evidence>
<evidence type="ECO:0000256" key="3">
    <source>
        <dbReference type="ARBA" id="ARBA00007805"/>
    </source>
</evidence>